<keyword evidence="9" id="KW-1185">Reference proteome</keyword>
<proteinExistence type="inferred from homology"/>
<reference evidence="8 9" key="1">
    <citation type="submission" date="2015-12" db="EMBL/GenBank/DDBJ databases">
        <title>Dictyostelia acquired genes for synthesis and detection of signals that induce cell-type specialization by lateral gene transfer from prokaryotes.</title>
        <authorList>
            <person name="Gloeckner G."/>
            <person name="Schaap P."/>
        </authorList>
    </citation>
    <scope>NUCLEOTIDE SEQUENCE [LARGE SCALE GENOMIC DNA]</scope>
    <source>
        <strain evidence="8 9">TK</strain>
    </source>
</reference>
<feature type="domain" description="N-end rule aminoacyl transferase C-terminal" evidence="7">
    <location>
        <begin position="287"/>
        <end position="439"/>
    </location>
</feature>
<evidence type="ECO:0000256" key="4">
    <source>
        <dbReference type="ARBA" id="ARBA00023315"/>
    </source>
</evidence>
<dbReference type="InterPro" id="IPR017137">
    <property type="entry name" value="Arg-tRNA-P_Trfase_1_euk"/>
</dbReference>
<evidence type="ECO:0000256" key="2">
    <source>
        <dbReference type="ARBA" id="ARBA00022679"/>
    </source>
</evidence>
<sequence>MSKKSTTLTSKFNNKSIVQLSGYYSSECHYCNASKTGRSSYGMSVVQLTVEDYQDLIDIGWRRSGQFLYKPDNSKACCQHNTIRLDVRQYKPSKDSRKTVNKFNRFLNGEDIKQQPKQLQQQQLEQPNNNNNSIDNLLSDITNQIKSILKEVVGSNEVFLNDSNIDVYMNNINVKVNHLKKMKDNQLSLSLSPLKKNKMCTDTVLDEISSKVVLQFNSSQNGIRYRLSNSSNHFINVEPLGDIPLEIKEKISSKHVLPSSNVVTEVPVPRNTHKFEITTENPQCNEEVYQLYCKYQRVIHNDNDTSKEGFTRFLVDSPLINVSVNASNKGMMPTRKGMISIPSESGFGSFHQKYRLDGKLIAVAVIDILPNCLSSVYFFYDPDFQNLCLGKISAIKEIEWVKNAEKKCKQLSYYYMGYYIHTCQKMKYKGTFQKSYLLCPVTYKWVDFDTAVNLLIQNKNKFTQFYQIDKSVNTISNNNNINKNDLQNIKLIISGEIITISELKLNPSFLSIMKEYYDNCGSVLSKELHIMIK</sequence>
<dbReference type="SUPFAM" id="SSF55729">
    <property type="entry name" value="Acyl-CoA N-acyltransferases (Nat)"/>
    <property type="match status" value="1"/>
</dbReference>
<dbReference type="OMA" id="SDRMVYS"/>
<comment type="caution">
    <text evidence="8">The sequence shown here is derived from an EMBL/GenBank/DDBJ whole genome shotgun (WGS) entry which is preliminary data.</text>
</comment>
<evidence type="ECO:0000259" key="6">
    <source>
        <dbReference type="Pfam" id="PF04376"/>
    </source>
</evidence>
<dbReference type="PANTHER" id="PTHR21367">
    <property type="entry name" value="ARGININE-TRNA-PROTEIN TRANSFERASE 1"/>
    <property type="match status" value="1"/>
</dbReference>
<keyword evidence="4 5" id="KW-0012">Acyltransferase</keyword>
<evidence type="ECO:0000256" key="5">
    <source>
        <dbReference type="PIRNR" id="PIRNR037207"/>
    </source>
</evidence>
<keyword evidence="3 5" id="KW-0833">Ubl conjugation pathway</keyword>
<dbReference type="EMBL" id="LODT01000041">
    <property type="protein sequence ID" value="KYQ89239.1"/>
    <property type="molecule type" value="Genomic_DNA"/>
</dbReference>
<dbReference type="PANTHER" id="PTHR21367:SF1">
    <property type="entry name" value="ARGINYL-TRNA--PROTEIN TRANSFERASE 1"/>
    <property type="match status" value="1"/>
</dbReference>
<dbReference type="EC" id="2.3.2.8" evidence="5"/>
<protein>
    <recommendedName>
        <fullName evidence="5">Arginyl-tRNA--protein transferase 1</fullName>
        <shortName evidence="5">Arginyltransferase 1</shortName>
        <shortName evidence="5">R-transferase 1</shortName>
        <ecNumber evidence="5">2.3.2.8</ecNumber>
    </recommendedName>
    <alternativeName>
        <fullName evidence="5">Arginine-tRNA--protein transferase 1</fullName>
    </alternativeName>
</protein>
<comment type="catalytic activity">
    <reaction evidence="5">
        <text>an N-terminal L-alpha-aminoacyl-[protein] + L-arginyl-tRNA(Arg) = an N-terminal L-arginyl-L-aminoacyl-[protein] + tRNA(Arg) + H(+)</text>
        <dbReference type="Rhea" id="RHEA:10208"/>
        <dbReference type="Rhea" id="RHEA-COMP:9658"/>
        <dbReference type="Rhea" id="RHEA-COMP:9673"/>
        <dbReference type="Rhea" id="RHEA-COMP:10636"/>
        <dbReference type="Rhea" id="RHEA-COMP:10638"/>
        <dbReference type="ChEBI" id="CHEBI:15378"/>
        <dbReference type="ChEBI" id="CHEBI:78442"/>
        <dbReference type="ChEBI" id="CHEBI:78513"/>
        <dbReference type="ChEBI" id="CHEBI:78597"/>
        <dbReference type="ChEBI" id="CHEBI:83562"/>
        <dbReference type="EC" id="2.3.2.8"/>
    </reaction>
</comment>
<dbReference type="STRING" id="361077.A0A151Z5J1"/>
<dbReference type="InParanoid" id="A0A151Z5J1"/>
<dbReference type="InterPro" id="IPR007472">
    <property type="entry name" value="N-end_Aminoacyl_Trfase_C"/>
</dbReference>
<keyword evidence="2 5" id="KW-0808">Transferase</keyword>
<dbReference type="AlphaFoldDB" id="A0A151Z5J1"/>
<organism evidence="8 9">
    <name type="scientific">Tieghemostelium lacteum</name>
    <name type="common">Slime mold</name>
    <name type="synonym">Dictyostelium lacteum</name>
    <dbReference type="NCBI Taxonomy" id="361077"/>
    <lineage>
        <taxon>Eukaryota</taxon>
        <taxon>Amoebozoa</taxon>
        <taxon>Evosea</taxon>
        <taxon>Eumycetozoa</taxon>
        <taxon>Dictyostelia</taxon>
        <taxon>Dictyosteliales</taxon>
        <taxon>Raperosteliaceae</taxon>
        <taxon>Tieghemostelium</taxon>
    </lineage>
</organism>
<evidence type="ECO:0000313" key="8">
    <source>
        <dbReference type="EMBL" id="KYQ89239.1"/>
    </source>
</evidence>
<dbReference type="GO" id="GO:0005737">
    <property type="term" value="C:cytoplasm"/>
    <property type="evidence" value="ECO:0007669"/>
    <property type="project" value="TreeGrafter"/>
</dbReference>
<evidence type="ECO:0000259" key="7">
    <source>
        <dbReference type="Pfam" id="PF04377"/>
    </source>
</evidence>
<evidence type="ECO:0000256" key="1">
    <source>
        <dbReference type="ARBA" id="ARBA00009991"/>
    </source>
</evidence>
<comment type="function">
    <text evidence="5">Involved in the post-translational conjugation of arginine to the N-terminal aspartate or glutamate of a protein. This arginylation is required for degradation of the protein via the ubiquitin pathway.</text>
</comment>
<feature type="domain" description="N-end aminoacyl transferase N-terminal" evidence="6">
    <location>
        <begin position="26"/>
        <end position="98"/>
    </location>
</feature>
<dbReference type="Proteomes" id="UP000076078">
    <property type="component" value="Unassembled WGS sequence"/>
</dbReference>
<evidence type="ECO:0000313" key="9">
    <source>
        <dbReference type="Proteomes" id="UP000076078"/>
    </source>
</evidence>
<evidence type="ECO:0000256" key="3">
    <source>
        <dbReference type="ARBA" id="ARBA00022786"/>
    </source>
</evidence>
<name>A0A151Z5J1_TIELA</name>
<dbReference type="InterPro" id="IPR016181">
    <property type="entry name" value="Acyl_CoA_acyltransferase"/>
</dbReference>
<comment type="similarity">
    <text evidence="1 5">Belongs to the R-transferase family.</text>
</comment>
<dbReference type="GO" id="GO:0004057">
    <property type="term" value="F:arginyl-tRNA--protein transferase activity"/>
    <property type="evidence" value="ECO:0007669"/>
    <property type="project" value="UniProtKB-EC"/>
</dbReference>
<dbReference type="FunCoup" id="A0A151Z5J1">
    <property type="interactions" value="872"/>
</dbReference>
<dbReference type="PIRSF" id="PIRSF037207">
    <property type="entry name" value="ATE1_euk"/>
    <property type="match status" value="1"/>
</dbReference>
<gene>
    <name evidence="8" type="ORF">DLAC_09894</name>
</gene>
<accession>A0A151Z5J1</accession>
<dbReference type="OrthoDB" id="74183at2759"/>
<dbReference type="Pfam" id="PF04377">
    <property type="entry name" value="ATE_C"/>
    <property type="match status" value="1"/>
</dbReference>
<dbReference type="InterPro" id="IPR007471">
    <property type="entry name" value="N-end_Aminoacyl_Trfase_N"/>
</dbReference>
<dbReference type="Pfam" id="PF04376">
    <property type="entry name" value="ATE_N"/>
    <property type="match status" value="1"/>
</dbReference>
<dbReference type="InterPro" id="IPR030700">
    <property type="entry name" value="N-end_Aminoacyl_Trfase"/>
</dbReference>